<keyword evidence="2" id="KW-1185">Reference proteome</keyword>
<dbReference type="RefSeq" id="WP_100421880.1">
    <property type="nucleotide sequence ID" value="NZ_BOOX01000003.1"/>
</dbReference>
<evidence type="ECO:0000313" key="2">
    <source>
        <dbReference type="Proteomes" id="UP000231693"/>
    </source>
</evidence>
<proteinExistence type="predicted"/>
<name>A0A2M9D034_9CELL</name>
<dbReference type="AlphaFoldDB" id="A0A2M9D034"/>
<organism evidence="1 2">
    <name type="scientific">Sediminihabitans luteus</name>
    <dbReference type="NCBI Taxonomy" id="1138585"/>
    <lineage>
        <taxon>Bacteria</taxon>
        <taxon>Bacillati</taxon>
        <taxon>Actinomycetota</taxon>
        <taxon>Actinomycetes</taxon>
        <taxon>Micrococcales</taxon>
        <taxon>Cellulomonadaceae</taxon>
        <taxon>Sediminihabitans</taxon>
    </lineage>
</organism>
<comment type="caution">
    <text evidence="1">The sequence shown here is derived from an EMBL/GenBank/DDBJ whole genome shotgun (WGS) entry which is preliminary data.</text>
</comment>
<sequence length="153" mass="17541">MSEYRFSRCTESANAPQRLHWAVIGGDPRFVFNELATAIKAQVHPNALIDAIADLRAVLERIEQCAAVDPSDIKNITRNRDLWEMRFHLDTWGLIIRIYETEVRELPAHIVLLHAHQKVVDVRPEEIADLQNEQIDVATARWIEGRPSAWGLV</sequence>
<accession>A0A2M9D034</accession>
<dbReference type="EMBL" id="PGFE01000001">
    <property type="protein sequence ID" value="PJJ77507.1"/>
    <property type="molecule type" value="Genomic_DNA"/>
</dbReference>
<dbReference type="Proteomes" id="UP000231693">
    <property type="component" value="Unassembled WGS sequence"/>
</dbReference>
<protein>
    <submittedName>
        <fullName evidence="1">Uncharacterized protein</fullName>
    </submittedName>
</protein>
<gene>
    <name evidence="1" type="ORF">CLV28_0727</name>
</gene>
<evidence type="ECO:0000313" key="1">
    <source>
        <dbReference type="EMBL" id="PJJ77507.1"/>
    </source>
</evidence>
<dbReference type="OrthoDB" id="5149582at2"/>
<reference evidence="1 2" key="1">
    <citation type="submission" date="2017-11" db="EMBL/GenBank/DDBJ databases">
        <title>Genomic Encyclopedia of Archaeal and Bacterial Type Strains, Phase II (KMG-II): From Individual Species to Whole Genera.</title>
        <authorList>
            <person name="Goeker M."/>
        </authorList>
    </citation>
    <scope>NUCLEOTIDE SEQUENCE [LARGE SCALE GENOMIC DNA]</scope>
    <source>
        <strain evidence="1 2">DSM 25478</strain>
    </source>
</reference>